<reference evidence="2 3" key="1">
    <citation type="submission" date="2016-10" db="EMBL/GenBank/DDBJ databases">
        <authorList>
            <person name="de Groot N.N."/>
        </authorList>
    </citation>
    <scope>NUCLEOTIDE SEQUENCE [LARGE SCALE GENOMIC DNA]</scope>
    <source>
        <strain evidence="2 3">JCM 11308</strain>
    </source>
</reference>
<gene>
    <name evidence="2" type="ORF">SAMN05444580_101354</name>
</gene>
<feature type="transmembrane region" description="Helical" evidence="1">
    <location>
        <begin position="149"/>
        <end position="168"/>
    </location>
</feature>
<feature type="transmembrane region" description="Helical" evidence="1">
    <location>
        <begin position="189"/>
        <end position="208"/>
    </location>
</feature>
<feature type="transmembrane region" description="Helical" evidence="1">
    <location>
        <begin position="294"/>
        <end position="317"/>
    </location>
</feature>
<dbReference type="Proteomes" id="UP000199417">
    <property type="component" value="Unassembled WGS sequence"/>
</dbReference>
<keyword evidence="1" id="KW-0812">Transmembrane</keyword>
<evidence type="ECO:0000313" key="2">
    <source>
        <dbReference type="EMBL" id="SDC60426.1"/>
    </source>
</evidence>
<evidence type="ECO:0000256" key="1">
    <source>
        <dbReference type="SAM" id="Phobius"/>
    </source>
</evidence>
<feature type="transmembrane region" description="Helical" evidence="1">
    <location>
        <begin position="220"/>
        <end position="242"/>
    </location>
</feature>
<organism evidence="2 3">
    <name type="scientific">Rhodococcus tukisamuensis</name>
    <dbReference type="NCBI Taxonomy" id="168276"/>
    <lineage>
        <taxon>Bacteria</taxon>
        <taxon>Bacillati</taxon>
        <taxon>Actinomycetota</taxon>
        <taxon>Actinomycetes</taxon>
        <taxon>Mycobacteriales</taxon>
        <taxon>Nocardiaceae</taxon>
        <taxon>Rhodococcus</taxon>
    </lineage>
</organism>
<dbReference type="EMBL" id="FNAB01000001">
    <property type="protein sequence ID" value="SDC60426.1"/>
    <property type="molecule type" value="Genomic_DNA"/>
</dbReference>
<keyword evidence="3" id="KW-1185">Reference proteome</keyword>
<protein>
    <submittedName>
        <fullName evidence="2">Membrane protein</fullName>
    </submittedName>
</protein>
<evidence type="ECO:0000313" key="3">
    <source>
        <dbReference type="Proteomes" id="UP000199417"/>
    </source>
</evidence>
<sequence>MPPPDLDAPPDRDGPYIPKIELTVPVAKSSNPLKPPSPARKSSKLSMAVAKEALEVQKQTARGWLKRTAVGRTVARVIKAIVDIELADRAMTLAAQEFISVLPVIIAVGTIGNLDPVADSMSEQLGINPYSMGLTTATVDTVTADAPTFATFGVFGLLMVILSGTSFARALGRLYGRVWDIPTLSIRRGWRWVAVLFAVAISVGLISGTRNLTGMRWFDVPLAFGLELAIWFALWTAVPYLLTEGRLAGRLLWATAALTAVGLALVRIAGHVYLPLAAESAQHKFGSLGLVFTTISWMFVLSGVIVASAAIVKALALDEGPLGRLLRGPALMPAPAGTPASPTPTSPAE</sequence>
<dbReference type="AlphaFoldDB" id="A0A1G6MZM5"/>
<feature type="transmembrane region" description="Helical" evidence="1">
    <location>
        <begin position="251"/>
        <end position="274"/>
    </location>
</feature>
<accession>A0A1G6MZM5</accession>
<dbReference type="STRING" id="168276.SAMN05444580_101354"/>
<keyword evidence="1" id="KW-1133">Transmembrane helix</keyword>
<proteinExistence type="predicted"/>
<name>A0A1G6MZM5_9NOCA</name>
<keyword evidence="1" id="KW-0472">Membrane</keyword>